<evidence type="ECO:0000259" key="5">
    <source>
        <dbReference type="Pfam" id="PF02902"/>
    </source>
</evidence>
<keyword evidence="7" id="KW-1185">Reference proteome</keyword>
<comment type="similarity">
    <text evidence="1">Belongs to the peptidase C48 family.</text>
</comment>
<sequence>MNTEGTHDVNEDSIPIEVKNDENEDGNEQRQETNNLLVNESIPVEEKNLLVDDNEPKKAADVNEDLILEEVENEKRQTTNMLNDGQTHVEEIDICKPMDSQSHGVVESVPTVVEVESADSSQNGRGMRNKKRSLILQSPFTNPKKRRKLGNVKAFNPFRELDPAKADDLENWLVNVLDRMRNKKRLLILQSPFTNTEKRMKLGNVKAFDPFREQDPAKADDLENWLVNVPDRGDCGIYVIKFIELLSTGLDVKLISDDMIDCWREKLAAEMFAMHFDP</sequence>
<protein>
    <submittedName>
        <fullName evidence="6">Sentrin-specific protease 1-like</fullName>
    </submittedName>
</protein>
<feature type="compositionally biased region" description="Basic and acidic residues" evidence="4">
    <location>
        <begin position="1"/>
        <end position="10"/>
    </location>
</feature>
<dbReference type="AlphaFoldDB" id="A0A8S0Q9U0"/>
<evidence type="ECO:0000313" key="6">
    <source>
        <dbReference type="EMBL" id="CAA2964435.1"/>
    </source>
</evidence>
<name>A0A8S0Q9U0_OLEEU</name>
<evidence type="ECO:0000256" key="1">
    <source>
        <dbReference type="ARBA" id="ARBA00005234"/>
    </source>
</evidence>
<dbReference type="Gene3D" id="3.40.395.10">
    <property type="entry name" value="Adenoviral Proteinase, Chain A"/>
    <property type="match status" value="1"/>
</dbReference>
<dbReference type="GO" id="GO:0006508">
    <property type="term" value="P:proteolysis"/>
    <property type="evidence" value="ECO:0007669"/>
    <property type="project" value="UniProtKB-KW"/>
</dbReference>
<dbReference type="SUPFAM" id="SSF54001">
    <property type="entry name" value="Cysteine proteinases"/>
    <property type="match status" value="1"/>
</dbReference>
<accession>A0A8S0Q9U0</accession>
<evidence type="ECO:0000256" key="3">
    <source>
        <dbReference type="ARBA" id="ARBA00022801"/>
    </source>
</evidence>
<feature type="domain" description="Ubiquitin-like protease family profile" evidence="5">
    <location>
        <begin position="227"/>
        <end position="273"/>
    </location>
</feature>
<evidence type="ECO:0000256" key="4">
    <source>
        <dbReference type="SAM" id="MobiDB-lite"/>
    </source>
</evidence>
<dbReference type="Pfam" id="PF02902">
    <property type="entry name" value="Peptidase_C48"/>
    <property type="match status" value="1"/>
</dbReference>
<dbReference type="InterPro" id="IPR003653">
    <property type="entry name" value="Peptidase_C48_C"/>
</dbReference>
<feature type="region of interest" description="Disordered" evidence="4">
    <location>
        <begin position="1"/>
        <end position="34"/>
    </location>
</feature>
<organism evidence="6 7">
    <name type="scientific">Olea europaea subsp. europaea</name>
    <dbReference type="NCBI Taxonomy" id="158383"/>
    <lineage>
        <taxon>Eukaryota</taxon>
        <taxon>Viridiplantae</taxon>
        <taxon>Streptophyta</taxon>
        <taxon>Embryophyta</taxon>
        <taxon>Tracheophyta</taxon>
        <taxon>Spermatophyta</taxon>
        <taxon>Magnoliopsida</taxon>
        <taxon>eudicotyledons</taxon>
        <taxon>Gunneridae</taxon>
        <taxon>Pentapetalae</taxon>
        <taxon>asterids</taxon>
        <taxon>lamiids</taxon>
        <taxon>Lamiales</taxon>
        <taxon>Oleaceae</taxon>
        <taxon>Oleeae</taxon>
        <taxon>Olea</taxon>
    </lineage>
</organism>
<proteinExistence type="inferred from homology"/>
<dbReference type="GO" id="GO:0008234">
    <property type="term" value="F:cysteine-type peptidase activity"/>
    <property type="evidence" value="ECO:0007669"/>
    <property type="project" value="InterPro"/>
</dbReference>
<dbReference type="Gramene" id="OE9A002102T1">
    <property type="protein sequence ID" value="OE9A002102C1"/>
    <property type="gene ID" value="OE9A002102"/>
</dbReference>
<dbReference type="InterPro" id="IPR038765">
    <property type="entry name" value="Papain-like_cys_pep_sf"/>
</dbReference>
<keyword evidence="2 6" id="KW-0645">Protease</keyword>
<dbReference type="EMBL" id="CACTIH010001824">
    <property type="protein sequence ID" value="CAA2964435.1"/>
    <property type="molecule type" value="Genomic_DNA"/>
</dbReference>
<keyword evidence="3" id="KW-0378">Hydrolase</keyword>
<dbReference type="Proteomes" id="UP000594638">
    <property type="component" value="Unassembled WGS sequence"/>
</dbReference>
<evidence type="ECO:0000256" key="2">
    <source>
        <dbReference type="ARBA" id="ARBA00022670"/>
    </source>
</evidence>
<gene>
    <name evidence="6" type="ORF">OLEA9_A002102</name>
</gene>
<reference evidence="6 7" key="1">
    <citation type="submission" date="2019-12" db="EMBL/GenBank/DDBJ databases">
        <authorList>
            <person name="Alioto T."/>
            <person name="Alioto T."/>
            <person name="Gomez Garrido J."/>
        </authorList>
    </citation>
    <scope>NUCLEOTIDE SEQUENCE [LARGE SCALE GENOMIC DNA]</scope>
</reference>
<evidence type="ECO:0000313" key="7">
    <source>
        <dbReference type="Proteomes" id="UP000594638"/>
    </source>
</evidence>
<dbReference type="OrthoDB" id="1680482at2759"/>
<comment type="caution">
    <text evidence="6">The sequence shown here is derived from an EMBL/GenBank/DDBJ whole genome shotgun (WGS) entry which is preliminary data.</text>
</comment>